<gene>
    <name evidence="3" type="ORF">SRAA_0382</name>
    <name evidence="4" type="ORF">SRAA_0872</name>
    <name evidence="5" type="ORF">SRAA_1446</name>
    <name evidence="6" type="ORF">SRAA_1784</name>
    <name evidence="7" type="ORF">SRAA_2193</name>
    <name evidence="8" type="ORF">SRAA_2260</name>
</gene>
<evidence type="ECO:0000313" key="7">
    <source>
        <dbReference type="EMBL" id="BAO82047.1"/>
    </source>
</evidence>
<dbReference type="AlphaFoldDB" id="A0A060NJI0"/>
<evidence type="ECO:0000313" key="5">
    <source>
        <dbReference type="EMBL" id="BAO81300.1"/>
    </source>
</evidence>
<sequence>MDLTPMHKRVLALDVHQAKITACAVVEHDDGRVQVTKRDFGAFKRDRRALAQWALQIAPEVVVMESTGVYWKSPFAALEAVGIIAWVVNARHVKAVPGRKTDMADAQWLATLARAGLLRASFIPPQLMRQLRLVARQRQKLVGMCSAEKNRLHKVLVDAGIRLNVLVSDIHGSSARAMIKALIVGQPMHEVLDHKGRLRASRDELFEALCTEQFSAAHRFVADEIMQHIESLERRIAGFDRYLLEGLRPWRAQLTLLQTIPGIDEQGAAMLLVEIGADMSVFGSAERLASWVGICPGNNESAGKRKCGRIRKGNAWVRRLLCEFSQAAARTRCALKAKFDALTIRKGRKKSIIALAHKMLRTIYAMLTHGTHYRDKEVDYEALNVERNAPRWMKMLLKHGFITNPAAAAA</sequence>
<reference evidence="5 9" key="1">
    <citation type="journal article" date="2014" name="Nat. Commun.">
        <title>Physiological and genomic features of highly alkaliphilic hydrogen-utilizing Betaproteobacteria from a continental serpentinizing site.</title>
        <authorList>
            <person name="Suzuki S."/>
            <person name="Kuenen J.G."/>
            <person name="Schipper K."/>
            <person name="van der Velde S."/>
            <person name="Ishii S."/>
            <person name="Wu A."/>
            <person name="Sorokin D.Y."/>
            <person name="Tenney A."/>
            <person name="Meng X.Y."/>
            <person name="Morrill P.L."/>
            <person name="Kamagata Y."/>
            <person name="Muyzer G."/>
            <person name="Nealson K.H."/>
        </authorList>
    </citation>
    <scope>NUCLEOTIDE SEQUENCE [LARGE SCALE GENOMIC DNA]</scope>
    <source>
        <strain evidence="5 9">A1</strain>
    </source>
</reference>
<dbReference type="EMBL" id="AP014568">
    <property type="protein sequence ID" value="BAO80726.1"/>
    <property type="molecule type" value="Genomic_DNA"/>
</dbReference>
<dbReference type="PANTHER" id="PTHR33055:SF15">
    <property type="entry name" value="TRANSPOSASE-RELATED"/>
    <property type="match status" value="1"/>
</dbReference>
<dbReference type="KEGG" id="cbaa:SRAA_0872"/>
<dbReference type="KEGG" id="cbaa:SRAA_2193"/>
<organism evidence="5 9">
    <name type="scientific">Serpentinimonas raichei</name>
    <dbReference type="NCBI Taxonomy" id="1458425"/>
    <lineage>
        <taxon>Bacteria</taxon>
        <taxon>Pseudomonadati</taxon>
        <taxon>Pseudomonadota</taxon>
        <taxon>Betaproteobacteria</taxon>
        <taxon>Burkholderiales</taxon>
        <taxon>Comamonadaceae</taxon>
        <taxon>Serpentinimonas</taxon>
    </lineage>
</organism>
<accession>A0A060NJI0</accession>
<dbReference type="GO" id="GO:0003677">
    <property type="term" value="F:DNA binding"/>
    <property type="evidence" value="ECO:0007669"/>
    <property type="project" value="InterPro"/>
</dbReference>
<protein>
    <submittedName>
        <fullName evidence="5">Transposase and inactivated derivatives</fullName>
    </submittedName>
</protein>
<keyword evidence="9" id="KW-1185">Reference proteome</keyword>
<dbReference type="InterPro" id="IPR047650">
    <property type="entry name" value="Transpos_IS110"/>
</dbReference>
<dbReference type="InterPro" id="IPR003346">
    <property type="entry name" value="Transposase_20"/>
</dbReference>
<dbReference type="KEGG" id="cbaa:SRAA_1446"/>
<dbReference type="EMBL" id="AP014568">
    <property type="protein sequence ID" value="BAO82047.1"/>
    <property type="molecule type" value="Genomic_DNA"/>
</dbReference>
<dbReference type="PANTHER" id="PTHR33055">
    <property type="entry name" value="TRANSPOSASE FOR INSERTION SEQUENCE ELEMENT IS1111A"/>
    <property type="match status" value="1"/>
</dbReference>
<dbReference type="EMBL" id="AP014568">
    <property type="protein sequence ID" value="BAO81300.1"/>
    <property type="molecule type" value="Genomic_DNA"/>
</dbReference>
<dbReference type="Proteomes" id="UP000067461">
    <property type="component" value="Chromosome"/>
</dbReference>
<dbReference type="Pfam" id="PF02371">
    <property type="entry name" value="Transposase_20"/>
    <property type="match status" value="1"/>
</dbReference>
<dbReference type="InterPro" id="IPR002525">
    <property type="entry name" value="Transp_IS110-like_N"/>
</dbReference>
<evidence type="ECO:0000259" key="2">
    <source>
        <dbReference type="Pfam" id="PF02371"/>
    </source>
</evidence>
<dbReference type="RefSeq" id="WP_045530664.1">
    <property type="nucleotide sequence ID" value="NZ_AP014568.1"/>
</dbReference>
<evidence type="ECO:0000259" key="1">
    <source>
        <dbReference type="Pfam" id="PF01548"/>
    </source>
</evidence>
<name>A0A060NJI0_9BURK</name>
<dbReference type="EMBL" id="AP014568">
    <property type="protein sequence ID" value="BAO81638.1"/>
    <property type="molecule type" value="Genomic_DNA"/>
</dbReference>
<dbReference type="NCBIfam" id="NF033542">
    <property type="entry name" value="transpos_IS110"/>
    <property type="match status" value="1"/>
</dbReference>
<dbReference type="OrthoDB" id="9815354at2"/>
<dbReference type="EMBL" id="AP014568">
    <property type="protein sequence ID" value="BAO80236.1"/>
    <property type="molecule type" value="Genomic_DNA"/>
</dbReference>
<dbReference type="KEGG" id="cbaa:SRAA_2260"/>
<evidence type="ECO:0000313" key="3">
    <source>
        <dbReference type="EMBL" id="BAO80236.1"/>
    </source>
</evidence>
<dbReference type="GO" id="GO:0006313">
    <property type="term" value="P:DNA transposition"/>
    <property type="evidence" value="ECO:0007669"/>
    <property type="project" value="InterPro"/>
</dbReference>
<dbReference type="HOGENOM" id="CLU_036902_11_0_4"/>
<feature type="domain" description="Transposase IS116/IS110/IS902 C-terminal" evidence="2">
    <location>
        <begin position="255"/>
        <end position="336"/>
    </location>
</feature>
<dbReference type="GO" id="GO:0004803">
    <property type="term" value="F:transposase activity"/>
    <property type="evidence" value="ECO:0007669"/>
    <property type="project" value="InterPro"/>
</dbReference>
<evidence type="ECO:0000313" key="6">
    <source>
        <dbReference type="EMBL" id="BAO81638.1"/>
    </source>
</evidence>
<dbReference type="KEGG" id="cbaa:SRAA_1784"/>
<proteinExistence type="predicted"/>
<evidence type="ECO:0000313" key="8">
    <source>
        <dbReference type="EMBL" id="BAO82114.1"/>
    </source>
</evidence>
<evidence type="ECO:0000313" key="9">
    <source>
        <dbReference type="Proteomes" id="UP000067461"/>
    </source>
</evidence>
<dbReference type="EMBL" id="AP014568">
    <property type="protein sequence ID" value="BAO82114.1"/>
    <property type="molecule type" value="Genomic_DNA"/>
</dbReference>
<feature type="domain" description="Transposase IS110-like N-terminal" evidence="1">
    <location>
        <begin position="13"/>
        <end position="157"/>
    </location>
</feature>
<dbReference type="KEGG" id="cbaa:SRAA_0382"/>
<dbReference type="Pfam" id="PF01548">
    <property type="entry name" value="DEDD_Tnp_IS110"/>
    <property type="match status" value="1"/>
</dbReference>
<evidence type="ECO:0000313" key="4">
    <source>
        <dbReference type="EMBL" id="BAO80726.1"/>
    </source>
</evidence>